<evidence type="ECO:0000256" key="9">
    <source>
        <dbReference type="RuleBase" id="RU000461"/>
    </source>
</evidence>
<dbReference type="Gene3D" id="1.10.630.10">
    <property type="entry name" value="Cytochrome P450"/>
    <property type="match status" value="1"/>
</dbReference>
<name>A0A1V6P181_PENDC</name>
<evidence type="ECO:0000256" key="7">
    <source>
        <dbReference type="ARBA" id="ARBA00023033"/>
    </source>
</evidence>
<keyword evidence="3 8" id="KW-0349">Heme</keyword>
<dbReference type="OMA" id="FCFAGTD"/>
<dbReference type="InterPro" id="IPR001128">
    <property type="entry name" value="Cyt_P450"/>
</dbReference>
<dbReference type="GO" id="GO:0020037">
    <property type="term" value="F:heme binding"/>
    <property type="evidence" value="ECO:0007669"/>
    <property type="project" value="InterPro"/>
</dbReference>
<evidence type="ECO:0000313" key="10">
    <source>
        <dbReference type="EMBL" id="OQD70376.1"/>
    </source>
</evidence>
<dbReference type="GO" id="GO:0004497">
    <property type="term" value="F:monooxygenase activity"/>
    <property type="evidence" value="ECO:0007669"/>
    <property type="project" value="UniProtKB-KW"/>
</dbReference>
<keyword evidence="11" id="KW-1185">Reference proteome</keyword>
<proteinExistence type="inferred from homology"/>
<dbReference type="GO" id="GO:0043386">
    <property type="term" value="P:mycotoxin biosynthetic process"/>
    <property type="evidence" value="ECO:0007669"/>
    <property type="project" value="UniProtKB-ARBA"/>
</dbReference>
<dbReference type="Pfam" id="PF00067">
    <property type="entry name" value="p450"/>
    <property type="match status" value="1"/>
</dbReference>
<protein>
    <recommendedName>
        <fullName evidence="12">Cytochrome P450</fullName>
    </recommendedName>
</protein>
<dbReference type="PANTHER" id="PTHR24305:SF210">
    <property type="entry name" value="CYTOCHROME P450 MONOOXYGENASE ASQL-RELATED"/>
    <property type="match status" value="1"/>
</dbReference>
<dbReference type="PANTHER" id="PTHR24305">
    <property type="entry name" value="CYTOCHROME P450"/>
    <property type="match status" value="1"/>
</dbReference>
<evidence type="ECO:0000256" key="4">
    <source>
        <dbReference type="ARBA" id="ARBA00022723"/>
    </source>
</evidence>
<evidence type="ECO:0000256" key="2">
    <source>
        <dbReference type="ARBA" id="ARBA00010617"/>
    </source>
</evidence>
<evidence type="ECO:0000256" key="5">
    <source>
        <dbReference type="ARBA" id="ARBA00023002"/>
    </source>
</evidence>
<keyword evidence="6 8" id="KW-0408">Iron</keyword>
<dbReference type="OrthoDB" id="3945418at2759"/>
<evidence type="ECO:0000313" key="11">
    <source>
        <dbReference type="Proteomes" id="UP000191522"/>
    </source>
</evidence>
<keyword evidence="4 8" id="KW-0479">Metal-binding</keyword>
<dbReference type="PRINTS" id="PR00385">
    <property type="entry name" value="P450"/>
</dbReference>
<evidence type="ECO:0000256" key="1">
    <source>
        <dbReference type="ARBA" id="ARBA00001971"/>
    </source>
</evidence>
<gene>
    <name evidence="10" type="ORF">PENDEC_c024G03083</name>
</gene>
<reference evidence="11" key="1">
    <citation type="journal article" date="2017" name="Nat. Microbiol.">
        <title>Global analysis of biosynthetic gene clusters reveals vast potential of secondary metabolite production in Penicillium species.</title>
        <authorList>
            <person name="Nielsen J.C."/>
            <person name="Grijseels S."/>
            <person name="Prigent S."/>
            <person name="Ji B."/>
            <person name="Dainat J."/>
            <person name="Nielsen K.F."/>
            <person name="Frisvad J.C."/>
            <person name="Workman M."/>
            <person name="Nielsen J."/>
        </authorList>
    </citation>
    <scope>NUCLEOTIDE SEQUENCE [LARGE SCALE GENOMIC DNA]</scope>
    <source>
        <strain evidence="11">IBT 11843</strain>
    </source>
</reference>
<dbReference type="AlphaFoldDB" id="A0A1V6P181"/>
<keyword evidence="5 9" id="KW-0560">Oxidoreductase</keyword>
<dbReference type="InterPro" id="IPR036396">
    <property type="entry name" value="Cyt_P450_sf"/>
</dbReference>
<organism evidence="10 11">
    <name type="scientific">Penicillium decumbens</name>
    <dbReference type="NCBI Taxonomy" id="69771"/>
    <lineage>
        <taxon>Eukaryota</taxon>
        <taxon>Fungi</taxon>
        <taxon>Dikarya</taxon>
        <taxon>Ascomycota</taxon>
        <taxon>Pezizomycotina</taxon>
        <taxon>Eurotiomycetes</taxon>
        <taxon>Eurotiomycetidae</taxon>
        <taxon>Eurotiales</taxon>
        <taxon>Aspergillaceae</taxon>
        <taxon>Penicillium</taxon>
    </lineage>
</organism>
<evidence type="ECO:0000256" key="3">
    <source>
        <dbReference type="ARBA" id="ARBA00022617"/>
    </source>
</evidence>
<dbReference type="Proteomes" id="UP000191522">
    <property type="component" value="Unassembled WGS sequence"/>
</dbReference>
<comment type="caution">
    <text evidence="10">The sequence shown here is derived from an EMBL/GenBank/DDBJ whole genome shotgun (WGS) entry which is preliminary data.</text>
</comment>
<sequence>MNFIKMLFLVGTMSKSIQDSMPDMDLLSEVYSPGSLYLKDPHFFQTSGGISEALPALVDPDYHKRRRRMINSLFSAKSIDQLAPIVLGVIKRALNKAAESHEKKKPLDIQRLYTGVTIDTIMRVLCDEQLYLIEAEEEEPPFMATLRTFSANFFLMKHIPILTMLAANMPTRLSEWLVPGDAQFRRKVTEWIEKREDKHRQGIKTAEDGRKTILDLLLQPEDGSTPLRKASVVDETYSFCFAGTHTTSLTISMATYYLLKNPEKLEQLFEELKGVKKNSQGMLEYRDICRLPYLTAVIKESLRLSSPVPGVIPRVVPAGGITWAGHFLPEGASVSIAIRAIHDNPHIFPDPASFIPERWLQNVSLDHWLVVFGKGSRSCIGLTVAWMELYLCLGNFFAQLDMSLYNTDESSVQWNDCGNAMIHRHVKVTVGSVL</sequence>
<comment type="cofactor">
    <cofactor evidence="1 8">
        <name>heme</name>
        <dbReference type="ChEBI" id="CHEBI:30413"/>
    </cofactor>
</comment>
<evidence type="ECO:0000256" key="8">
    <source>
        <dbReference type="PIRSR" id="PIRSR602401-1"/>
    </source>
</evidence>
<evidence type="ECO:0000256" key="6">
    <source>
        <dbReference type="ARBA" id="ARBA00023004"/>
    </source>
</evidence>
<evidence type="ECO:0008006" key="12">
    <source>
        <dbReference type="Google" id="ProtNLM"/>
    </source>
</evidence>
<dbReference type="EMBL" id="MDYL01000024">
    <property type="protein sequence ID" value="OQD70376.1"/>
    <property type="molecule type" value="Genomic_DNA"/>
</dbReference>
<dbReference type="GO" id="GO:0005506">
    <property type="term" value="F:iron ion binding"/>
    <property type="evidence" value="ECO:0007669"/>
    <property type="project" value="InterPro"/>
</dbReference>
<dbReference type="PROSITE" id="PS00086">
    <property type="entry name" value="CYTOCHROME_P450"/>
    <property type="match status" value="1"/>
</dbReference>
<comment type="similarity">
    <text evidence="2 9">Belongs to the cytochrome P450 family.</text>
</comment>
<dbReference type="InterPro" id="IPR050121">
    <property type="entry name" value="Cytochrome_P450_monoxygenase"/>
</dbReference>
<dbReference type="SUPFAM" id="SSF48264">
    <property type="entry name" value="Cytochrome P450"/>
    <property type="match status" value="1"/>
</dbReference>
<accession>A0A1V6P181</accession>
<dbReference type="PRINTS" id="PR00463">
    <property type="entry name" value="EP450I"/>
</dbReference>
<keyword evidence="7 9" id="KW-0503">Monooxygenase</keyword>
<dbReference type="GO" id="GO:0016705">
    <property type="term" value="F:oxidoreductase activity, acting on paired donors, with incorporation or reduction of molecular oxygen"/>
    <property type="evidence" value="ECO:0007669"/>
    <property type="project" value="InterPro"/>
</dbReference>
<dbReference type="InterPro" id="IPR002401">
    <property type="entry name" value="Cyt_P450_E_grp-I"/>
</dbReference>
<dbReference type="InterPro" id="IPR017972">
    <property type="entry name" value="Cyt_P450_CS"/>
</dbReference>
<dbReference type="CDD" id="cd11062">
    <property type="entry name" value="CYP58-like"/>
    <property type="match status" value="1"/>
</dbReference>
<dbReference type="STRING" id="69771.A0A1V6P181"/>
<feature type="binding site" description="axial binding residue" evidence="8">
    <location>
        <position position="379"/>
    </location>
    <ligand>
        <name>heme</name>
        <dbReference type="ChEBI" id="CHEBI:30413"/>
    </ligand>
    <ligandPart>
        <name>Fe</name>
        <dbReference type="ChEBI" id="CHEBI:18248"/>
    </ligandPart>
</feature>